<dbReference type="InterPro" id="IPR011989">
    <property type="entry name" value="ARM-like"/>
</dbReference>
<dbReference type="Proteomes" id="UP000612282">
    <property type="component" value="Unassembled WGS sequence"/>
</dbReference>
<organism evidence="1 2">
    <name type="scientific">Actinoplanes couchii</name>
    <dbReference type="NCBI Taxonomy" id="403638"/>
    <lineage>
        <taxon>Bacteria</taxon>
        <taxon>Bacillati</taxon>
        <taxon>Actinomycetota</taxon>
        <taxon>Actinomycetes</taxon>
        <taxon>Micromonosporales</taxon>
        <taxon>Micromonosporaceae</taxon>
        <taxon>Actinoplanes</taxon>
    </lineage>
</organism>
<name>A0ABQ3XHU2_9ACTN</name>
<evidence type="ECO:0000313" key="1">
    <source>
        <dbReference type="EMBL" id="GID58055.1"/>
    </source>
</evidence>
<keyword evidence="2" id="KW-1185">Reference proteome</keyword>
<protein>
    <recommendedName>
        <fullName evidence="3">Leucine rich repeat variant</fullName>
    </recommendedName>
</protein>
<proteinExistence type="predicted"/>
<dbReference type="EMBL" id="BOMG01000080">
    <property type="protein sequence ID" value="GID58055.1"/>
    <property type="molecule type" value="Genomic_DNA"/>
</dbReference>
<comment type="caution">
    <text evidence="1">The sequence shown here is derived from an EMBL/GenBank/DDBJ whole genome shotgun (WGS) entry which is preliminary data.</text>
</comment>
<evidence type="ECO:0008006" key="3">
    <source>
        <dbReference type="Google" id="ProtNLM"/>
    </source>
</evidence>
<gene>
    <name evidence="1" type="ORF">Aco03nite_064590</name>
</gene>
<reference evidence="1 2" key="1">
    <citation type="submission" date="2021-01" db="EMBL/GenBank/DDBJ databases">
        <title>Whole genome shotgun sequence of Actinoplanes couchii NBRC 106145.</title>
        <authorList>
            <person name="Komaki H."/>
            <person name="Tamura T."/>
        </authorList>
    </citation>
    <scope>NUCLEOTIDE SEQUENCE [LARGE SCALE GENOMIC DNA]</scope>
    <source>
        <strain evidence="1 2">NBRC 106145</strain>
    </source>
</reference>
<accession>A0ABQ3XHU2</accession>
<dbReference type="Gene3D" id="1.25.10.10">
    <property type="entry name" value="Leucine-rich Repeat Variant"/>
    <property type="match status" value="1"/>
</dbReference>
<evidence type="ECO:0000313" key="2">
    <source>
        <dbReference type="Proteomes" id="UP000612282"/>
    </source>
</evidence>
<sequence length="447" mass="49145">MSEPVTTATLEDALTAWNSETTPARVHGLSRNPALPDPLVLRILDHPAAAMSDILYGRELSDELFGILAAHPDVRLREVLARSGGVTPDQRARLIDDPSSSVVFTLLEWPGVLPAWGYRKLAAHPKVKRRLPLYLPIELPRAVVAAFAEVDDEEIAAWARPKPDPEPQAEPEPKTADQYRTIATGESAWERARIAMDPALPADLITTLAADPEPHVRQYLSMRPGLSEEQRAAIDYEVSTDDRLPVLGWVLEARGDQLQRCVSSAHPGIRRSAACHPELTADQIAALAADDDFPVRLLLCENHDAVPADLVVRTFLEARVITRGNLLSHPAMAGADLTRYADSPYWGARALVVRDPHAPPELIDRLSRDEHPGVRYWMASDPRLSQQRVLELFDDPEVTGSAAANPKLPVELMVAILDAPLDTEDPPQDQILVMGHTMPTHEPVGEV</sequence>